<evidence type="ECO:0000313" key="10">
    <source>
        <dbReference type="EMBL" id="MDO6423815.1"/>
    </source>
</evidence>
<dbReference type="Proteomes" id="UP001169760">
    <property type="component" value="Unassembled WGS sequence"/>
</dbReference>
<evidence type="ECO:0000256" key="8">
    <source>
        <dbReference type="SAM" id="Phobius"/>
    </source>
</evidence>
<dbReference type="Pfam" id="PF02518">
    <property type="entry name" value="HATPase_c"/>
    <property type="match status" value="1"/>
</dbReference>
<evidence type="ECO:0000259" key="9">
    <source>
        <dbReference type="PROSITE" id="PS50109"/>
    </source>
</evidence>
<protein>
    <recommendedName>
        <fullName evidence="3">histidine kinase</fullName>
        <ecNumber evidence="3">2.7.13.3</ecNumber>
    </recommendedName>
</protein>
<dbReference type="Gene3D" id="1.10.287.130">
    <property type="match status" value="1"/>
</dbReference>
<dbReference type="CDD" id="cd00075">
    <property type="entry name" value="HATPase"/>
    <property type="match status" value="1"/>
</dbReference>
<dbReference type="SUPFAM" id="SSF103190">
    <property type="entry name" value="Sensory domain-like"/>
    <property type="match status" value="2"/>
</dbReference>
<dbReference type="InterPro" id="IPR048760">
    <property type="entry name" value="VP0354-like_sensor_dom"/>
</dbReference>
<dbReference type="PANTHER" id="PTHR43065">
    <property type="entry name" value="SENSOR HISTIDINE KINASE"/>
    <property type="match status" value="1"/>
</dbReference>
<comment type="catalytic activity">
    <reaction evidence="1">
        <text>ATP + protein L-histidine = ADP + protein N-phospho-L-histidine.</text>
        <dbReference type="EC" id="2.7.13.3"/>
    </reaction>
</comment>
<keyword evidence="7 8" id="KW-1133">Transmembrane helix</keyword>
<reference evidence="10" key="1">
    <citation type="submission" date="2023-07" db="EMBL/GenBank/DDBJ databases">
        <title>Genome content predicts the carbon catabolic preferences of heterotrophic bacteria.</title>
        <authorList>
            <person name="Gralka M."/>
        </authorList>
    </citation>
    <scope>NUCLEOTIDE SEQUENCE</scope>
    <source>
        <strain evidence="10">I3M17_2</strain>
    </source>
</reference>
<proteinExistence type="predicted"/>
<dbReference type="InterPro" id="IPR005467">
    <property type="entry name" value="His_kinase_dom"/>
</dbReference>
<comment type="caution">
    <text evidence="10">The sequence shown here is derived from an EMBL/GenBank/DDBJ whole genome shotgun (WGS) entry which is preliminary data.</text>
</comment>
<dbReference type="PRINTS" id="PR00344">
    <property type="entry name" value="BCTRLSENSOR"/>
</dbReference>
<dbReference type="GO" id="GO:0005886">
    <property type="term" value="C:plasma membrane"/>
    <property type="evidence" value="ECO:0007669"/>
    <property type="project" value="UniProtKB-SubCell"/>
</dbReference>
<keyword evidence="8" id="KW-0472">Membrane</keyword>
<dbReference type="SMART" id="SM00387">
    <property type="entry name" value="HATPase_c"/>
    <property type="match status" value="1"/>
</dbReference>
<feature type="domain" description="Histidine kinase" evidence="9">
    <location>
        <begin position="370"/>
        <end position="603"/>
    </location>
</feature>
<dbReference type="InterPro" id="IPR003594">
    <property type="entry name" value="HATPase_dom"/>
</dbReference>
<keyword evidence="5" id="KW-0597">Phosphoprotein</keyword>
<dbReference type="SUPFAM" id="SSF47384">
    <property type="entry name" value="Homodimeric domain of signal transducing histidine kinase"/>
    <property type="match status" value="1"/>
</dbReference>
<dbReference type="EC" id="2.7.13.3" evidence="3"/>
<evidence type="ECO:0000256" key="5">
    <source>
        <dbReference type="ARBA" id="ARBA00022553"/>
    </source>
</evidence>
<dbReference type="CDD" id="cd00082">
    <property type="entry name" value="HisKA"/>
    <property type="match status" value="1"/>
</dbReference>
<dbReference type="PROSITE" id="PS50109">
    <property type="entry name" value="HIS_KIN"/>
    <property type="match status" value="1"/>
</dbReference>
<organism evidence="10 11">
    <name type="scientific">Saccharophagus degradans</name>
    <dbReference type="NCBI Taxonomy" id="86304"/>
    <lineage>
        <taxon>Bacteria</taxon>
        <taxon>Pseudomonadati</taxon>
        <taxon>Pseudomonadota</taxon>
        <taxon>Gammaproteobacteria</taxon>
        <taxon>Cellvibrionales</taxon>
        <taxon>Cellvibrionaceae</taxon>
        <taxon>Saccharophagus</taxon>
    </lineage>
</organism>
<dbReference type="Pfam" id="PF21623">
    <property type="entry name" value="HK_sensor_dom_bact"/>
    <property type="match status" value="1"/>
</dbReference>
<evidence type="ECO:0000256" key="7">
    <source>
        <dbReference type="ARBA" id="ARBA00022989"/>
    </source>
</evidence>
<dbReference type="RefSeq" id="WP_303493369.1">
    <property type="nucleotide sequence ID" value="NZ_JAUOPB010000011.1"/>
</dbReference>
<evidence type="ECO:0000313" key="11">
    <source>
        <dbReference type="Proteomes" id="UP001169760"/>
    </source>
</evidence>
<dbReference type="InterPro" id="IPR036097">
    <property type="entry name" value="HisK_dim/P_sf"/>
</dbReference>
<dbReference type="SUPFAM" id="SSF55874">
    <property type="entry name" value="ATPase domain of HSP90 chaperone/DNA topoisomerase II/histidine kinase"/>
    <property type="match status" value="1"/>
</dbReference>
<dbReference type="Gene3D" id="3.30.450.20">
    <property type="entry name" value="PAS domain"/>
    <property type="match status" value="2"/>
</dbReference>
<dbReference type="PANTHER" id="PTHR43065:SF47">
    <property type="match status" value="1"/>
</dbReference>
<accession>A0AAW7X963</accession>
<comment type="subcellular location">
    <subcellularLocation>
        <location evidence="2">Cell membrane</location>
        <topology evidence="2">Multi-pass membrane protein</topology>
    </subcellularLocation>
</comment>
<keyword evidence="6 8" id="KW-0812">Transmembrane</keyword>
<dbReference type="InterPro" id="IPR004358">
    <property type="entry name" value="Sig_transdc_His_kin-like_C"/>
</dbReference>
<feature type="transmembrane region" description="Helical" evidence="8">
    <location>
        <begin position="20"/>
        <end position="44"/>
    </location>
</feature>
<dbReference type="AlphaFoldDB" id="A0AAW7X963"/>
<evidence type="ECO:0000256" key="2">
    <source>
        <dbReference type="ARBA" id="ARBA00004651"/>
    </source>
</evidence>
<evidence type="ECO:0000256" key="3">
    <source>
        <dbReference type="ARBA" id="ARBA00012438"/>
    </source>
</evidence>
<dbReference type="EMBL" id="JAUOPB010000011">
    <property type="protein sequence ID" value="MDO6423815.1"/>
    <property type="molecule type" value="Genomic_DNA"/>
</dbReference>
<gene>
    <name evidence="10" type="ORF">Q4521_15130</name>
</gene>
<feature type="transmembrane region" description="Helical" evidence="8">
    <location>
        <begin position="322"/>
        <end position="341"/>
    </location>
</feature>
<dbReference type="Gene3D" id="3.30.565.10">
    <property type="entry name" value="Histidine kinase-like ATPase, C-terminal domain"/>
    <property type="match status" value="1"/>
</dbReference>
<dbReference type="GO" id="GO:0000155">
    <property type="term" value="F:phosphorelay sensor kinase activity"/>
    <property type="evidence" value="ECO:0007669"/>
    <property type="project" value="InterPro"/>
</dbReference>
<keyword evidence="4" id="KW-1003">Cell membrane</keyword>
<keyword evidence="10" id="KW-0547">Nucleotide-binding</keyword>
<dbReference type="InterPro" id="IPR029151">
    <property type="entry name" value="Sensor-like_sf"/>
</dbReference>
<evidence type="ECO:0000256" key="1">
    <source>
        <dbReference type="ARBA" id="ARBA00000085"/>
    </source>
</evidence>
<dbReference type="InterPro" id="IPR003661">
    <property type="entry name" value="HisK_dim/P_dom"/>
</dbReference>
<sequence>MLLPLVKELTSPKLVENKRLLFFLFFLALSAVVLTSWQSIAYLTGKNQRFQLLRQTTMLELQRLESRAAERLAISAIALSIVAQSPTLSNYANQTSEQSEKASALFDSLIKACPDVFQIRFLDKNGTEKIRLERNNDSIFQADNENLQSKKNRRYFQHASELAAGQMYVSPLELNMEYGEVELPWRPTIRLAMPVYPSQGKFEGVIVININAQVLLNFYKNSSQKVKLLSPNGHYILGEQSPNLWGFMFNKPAPFPKQEKAKWQSILNHSELDTVINNEHWAARRTSVNTVMPATLTYSNTLQVLWYAVLNEDNNTPTREPFAFIPIVVTICLLSVLSWIWTSSINQKRRTEQELARSEKMASLGGLVAGVAHELNTPLGSAVTIASTIQEKTNAINSSLAAGSINKSTIVEFVQDMEHASKLLLSGLHRAAELIGQFKLIAVDQTGEQRRSFQLDIYLADLSATLAHQFKHRKVNLLLDFKSNAEMHTYPGALSQVVINLITNTLTHAFAEDDVGEVILYSREASTDQVCIGVIDNGVGISEENISKIFEPFFTTKLGQGGSGLGLHITFNIVTNILGGKISVTSNQTERRTEFIVTIPKHFSHSVTNHNN</sequence>
<keyword evidence="10" id="KW-0067">ATP-binding</keyword>
<evidence type="ECO:0000256" key="6">
    <source>
        <dbReference type="ARBA" id="ARBA00022692"/>
    </source>
</evidence>
<name>A0AAW7X963_9GAMM</name>
<dbReference type="GO" id="GO:0005524">
    <property type="term" value="F:ATP binding"/>
    <property type="evidence" value="ECO:0007669"/>
    <property type="project" value="UniProtKB-KW"/>
</dbReference>
<dbReference type="InterPro" id="IPR036890">
    <property type="entry name" value="HATPase_C_sf"/>
</dbReference>
<evidence type="ECO:0000256" key="4">
    <source>
        <dbReference type="ARBA" id="ARBA00022475"/>
    </source>
</evidence>